<protein>
    <submittedName>
        <fullName evidence="1">Uncharacterized protein</fullName>
    </submittedName>
</protein>
<organism evidence="1 2">
    <name type="scientific">Neomesorhizobium albiziae</name>
    <dbReference type="NCBI Taxonomy" id="335020"/>
    <lineage>
        <taxon>Bacteria</taxon>
        <taxon>Pseudomonadati</taxon>
        <taxon>Pseudomonadota</taxon>
        <taxon>Alphaproteobacteria</taxon>
        <taxon>Hyphomicrobiales</taxon>
        <taxon>Phyllobacteriaceae</taxon>
        <taxon>Neomesorhizobium</taxon>
    </lineage>
</organism>
<dbReference type="AlphaFoldDB" id="A0A1I3YP07"/>
<evidence type="ECO:0000313" key="1">
    <source>
        <dbReference type="EMBL" id="SFK33011.1"/>
    </source>
</evidence>
<dbReference type="Proteomes" id="UP000323300">
    <property type="component" value="Unassembled WGS sequence"/>
</dbReference>
<proteinExistence type="predicted"/>
<dbReference type="EMBL" id="FOSL01000005">
    <property type="protein sequence ID" value="SFK33011.1"/>
    <property type="molecule type" value="Genomic_DNA"/>
</dbReference>
<dbReference type="SUPFAM" id="SSF55486">
    <property type="entry name" value="Metalloproteases ('zincins'), catalytic domain"/>
    <property type="match status" value="1"/>
</dbReference>
<reference evidence="1 2" key="1">
    <citation type="submission" date="2016-10" db="EMBL/GenBank/DDBJ databases">
        <authorList>
            <person name="Varghese N."/>
            <person name="Submissions S."/>
        </authorList>
    </citation>
    <scope>NUCLEOTIDE SEQUENCE [LARGE SCALE GENOMIC DNA]</scope>
    <source>
        <strain evidence="1 2">DSM 21822</strain>
    </source>
</reference>
<sequence>MPERGNGTGREAGTRFRLFAQPPFLKPFREPETVWVSSPAGSVGPGPADDRMYVVDPIGKRAAYGLSEDRFGNAAYVLPPWPGPAFPPALPDADGHFDGIEVESPEFEAAHLFGVVRRTLDVWEGYFGHPIEWHFARDFDQLELVLQRNLVENAFMGYGFLEVGIHRASNGAVHPFSLNFDIIAHEVGHCIVYAVVGVPNPETTYAEYYGFHESAADLTALIAALHFDSVIDELLAATHGNLYTLNLVNRIAELTGNDQIRLAANPLSLLDFVGGWRDEHDLAQPLTGAIFDMLVDIFHEELVERGLFSADAEDLSDRMEDQPDYHQIVQPIFDETYAAAPDGFREALVSARDTVGIYLAETWRRLSPDYLGYDDVGRTLFAVDQMLTGGRYSRIIDVNLRRRAIGAARVGPQLAPRDRKSHFELPRVFMPERQSNCCRRRSSYRERLEMSRRRV</sequence>
<keyword evidence="2" id="KW-1185">Reference proteome</keyword>
<dbReference type="RefSeq" id="WP_188130390.1">
    <property type="nucleotide sequence ID" value="NZ_BSPE01000056.1"/>
</dbReference>
<evidence type="ECO:0000313" key="2">
    <source>
        <dbReference type="Proteomes" id="UP000323300"/>
    </source>
</evidence>
<gene>
    <name evidence="1" type="ORF">SAMN04488498_10541</name>
</gene>
<accession>A0A1I3YP07</accession>
<name>A0A1I3YP07_9HYPH</name>